<proteinExistence type="predicted"/>
<dbReference type="GO" id="GO:0000175">
    <property type="term" value="F:3'-5'-RNA exonuclease activity"/>
    <property type="evidence" value="ECO:0007669"/>
    <property type="project" value="TreeGrafter"/>
</dbReference>
<evidence type="ECO:0000313" key="4">
    <source>
        <dbReference type="Proteomes" id="UP000604825"/>
    </source>
</evidence>
<dbReference type="GO" id="GO:0003723">
    <property type="term" value="F:RNA binding"/>
    <property type="evidence" value="ECO:0007669"/>
    <property type="project" value="InterPro"/>
</dbReference>
<reference evidence="3" key="1">
    <citation type="submission" date="2020-10" db="EMBL/GenBank/DDBJ databases">
        <authorList>
            <person name="Han B."/>
            <person name="Lu T."/>
            <person name="Zhao Q."/>
            <person name="Huang X."/>
            <person name="Zhao Y."/>
        </authorList>
    </citation>
    <scope>NUCLEOTIDE SEQUENCE</scope>
</reference>
<evidence type="ECO:0000313" key="3">
    <source>
        <dbReference type="EMBL" id="CAD6221075.1"/>
    </source>
</evidence>
<dbReference type="InterPro" id="IPR015847">
    <property type="entry name" value="ExoRNase_PH_dom2"/>
</dbReference>
<organism evidence="3 4">
    <name type="scientific">Miscanthus lutarioriparius</name>
    <dbReference type="NCBI Taxonomy" id="422564"/>
    <lineage>
        <taxon>Eukaryota</taxon>
        <taxon>Viridiplantae</taxon>
        <taxon>Streptophyta</taxon>
        <taxon>Embryophyta</taxon>
        <taxon>Tracheophyta</taxon>
        <taxon>Spermatophyta</taxon>
        <taxon>Magnoliopsida</taxon>
        <taxon>Liliopsida</taxon>
        <taxon>Poales</taxon>
        <taxon>Poaceae</taxon>
        <taxon>PACMAD clade</taxon>
        <taxon>Panicoideae</taxon>
        <taxon>Andropogonodae</taxon>
        <taxon>Andropogoneae</taxon>
        <taxon>Saccharinae</taxon>
        <taxon>Miscanthus</taxon>
    </lineage>
</organism>
<dbReference type="Gene3D" id="3.30.230.70">
    <property type="entry name" value="GHMP Kinase, N-terminal domain"/>
    <property type="match status" value="1"/>
</dbReference>
<accession>A0A811NEW4</accession>
<dbReference type="InterPro" id="IPR012162">
    <property type="entry name" value="PNPase"/>
</dbReference>
<dbReference type="GO" id="GO:0009570">
    <property type="term" value="C:chloroplast stroma"/>
    <property type="evidence" value="ECO:0007669"/>
    <property type="project" value="TreeGrafter"/>
</dbReference>
<keyword evidence="4" id="KW-1185">Reference proteome</keyword>
<dbReference type="Proteomes" id="UP000604825">
    <property type="component" value="Unassembled WGS sequence"/>
</dbReference>
<evidence type="ECO:0000259" key="2">
    <source>
        <dbReference type="Pfam" id="PF03725"/>
    </source>
</evidence>
<feature type="domain" description="Exoribonuclease phosphorolytic" evidence="2">
    <location>
        <begin position="43"/>
        <end position="98"/>
    </location>
</feature>
<dbReference type="OrthoDB" id="1931320at2759"/>
<dbReference type="PANTHER" id="PTHR11252">
    <property type="entry name" value="POLYRIBONUCLEOTIDE NUCLEOTIDYLTRANSFERASE"/>
    <property type="match status" value="1"/>
</dbReference>
<dbReference type="GO" id="GO:0004654">
    <property type="term" value="F:polyribonucleotide nucleotidyltransferase activity"/>
    <property type="evidence" value="ECO:0007669"/>
    <property type="project" value="InterPro"/>
</dbReference>
<sequence>MALVSGTSRPLLSRPAGTARPHLAVSSSSPASSIRFCRGAGGGRINGTFVLNPTVDELGLSDLNLVYECSRDKTLMIDVQACEITERDLQAGMKLAHSEAIKCIDPQIRLAKRAGKEKKEYKISLISDTSYEKIRTFSEAPIEEVFTDSSYGKVIRKKNN</sequence>
<dbReference type="GO" id="GO:0000958">
    <property type="term" value="P:mitochondrial mRNA catabolic process"/>
    <property type="evidence" value="ECO:0007669"/>
    <property type="project" value="TreeGrafter"/>
</dbReference>
<comment type="caution">
    <text evidence="3">The sequence shown here is derived from an EMBL/GenBank/DDBJ whole genome shotgun (WGS) entry which is preliminary data.</text>
</comment>
<dbReference type="InterPro" id="IPR036345">
    <property type="entry name" value="ExoRNase_PH_dom2_sf"/>
</dbReference>
<dbReference type="SUPFAM" id="SSF55666">
    <property type="entry name" value="Ribonuclease PH domain 2-like"/>
    <property type="match status" value="1"/>
</dbReference>
<dbReference type="Pfam" id="PF03725">
    <property type="entry name" value="RNase_PH_C"/>
    <property type="match status" value="1"/>
</dbReference>
<name>A0A811NEW4_9POAL</name>
<dbReference type="PANTHER" id="PTHR11252:SF16">
    <property type="entry name" value="POLYRIBONUCLEOTIDE NUCLEOTIDYLTRANSFERASE 2, MITOCHONDRIAL"/>
    <property type="match status" value="1"/>
</dbReference>
<feature type="region of interest" description="Disordered" evidence="1">
    <location>
        <begin position="1"/>
        <end position="26"/>
    </location>
</feature>
<dbReference type="InterPro" id="IPR027408">
    <property type="entry name" value="PNPase/RNase_PH_dom_sf"/>
</dbReference>
<dbReference type="AlphaFoldDB" id="A0A811NEW4"/>
<feature type="compositionally biased region" description="Polar residues" evidence="1">
    <location>
        <begin position="1"/>
        <end position="10"/>
    </location>
</feature>
<protein>
    <recommendedName>
        <fullName evidence="2">Exoribonuclease phosphorolytic domain-containing protein</fullName>
    </recommendedName>
</protein>
<gene>
    <name evidence="3" type="ORF">NCGR_LOCUS14481</name>
</gene>
<dbReference type="EMBL" id="CAJGYO010000003">
    <property type="protein sequence ID" value="CAD6221075.1"/>
    <property type="molecule type" value="Genomic_DNA"/>
</dbReference>
<evidence type="ECO:0000256" key="1">
    <source>
        <dbReference type="SAM" id="MobiDB-lite"/>
    </source>
</evidence>
<dbReference type="GO" id="GO:0005739">
    <property type="term" value="C:mitochondrion"/>
    <property type="evidence" value="ECO:0007669"/>
    <property type="project" value="TreeGrafter"/>
</dbReference>
<dbReference type="GO" id="GO:0005829">
    <property type="term" value="C:cytosol"/>
    <property type="evidence" value="ECO:0007669"/>
    <property type="project" value="TreeGrafter"/>
</dbReference>
<dbReference type="GO" id="GO:0000965">
    <property type="term" value="P:mitochondrial RNA 3'-end processing"/>
    <property type="evidence" value="ECO:0007669"/>
    <property type="project" value="TreeGrafter"/>
</dbReference>